<dbReference type="EMBL" id="LAZR01032240">
    <property type="protein sequence ID" value="KKL51467.1"/>
    <property type="molecule type" value="Genomic_DNA"/>
</dbReference>
<dbReference type="InterPro" id="IPR055557">
    <property type="entry name" value="DUF7133"/>
</dbReference>
<dbReference type="PANTHER" id="PTHR33546">
    <property type="entry name" value="LARGE, MULTIFUNCTIONAL SECRETED PROTEIN-RELATED"/>
    <property type="match status" value="1"/>
</dbReference>
<comment type="caution">
    <text evidence="2">The sequence shown here is derived from an EMBL/GenBank/DDBJ whole genome shotgun (WGS) entry which is preliminary data.</text>
</comment>
<reference evidence="2" key="1">
    <citation type="journal article" date="2015" name="Nature">
        <title>Complex archaea that bridge the gap between prokaryotes and eukaryotes.</title>
        <authorList>
            <person name="Spang A."/>
            <person name="Saw J.H."/>
            <person name="Jorgensen S.L."/>
            <person name="Zaremba-Niedzwiedzka K."/>
            <person name="Martijn J."/>
            <person name="Lind A.E."/>
            <person name="van Eijk R."/>
            <person name="Schleper C."/>
            <person name="Guy L."/>
            <person name="Ettema T.J."/>
        </authorList>
    </citation>
    <scope>NUCLEOTIDE SEQUENCE</scope>
</reference>
<dbReference type="PANTHER" id="PTHR33546:SF1">
    <property type="entry name" value="LARGE, MULTIFUNCTIONAL SECRETED PROTEIN"/>
    <property type="match status" value="1"/>
</dbReference>
<sequence>MKTQLLPLLTALALLFPSASSAKGLDLQDLKLLPGFRISLYSDGLDLNGPRFMGYSPDGVLYVTLTRSGKVVALPDLDHDGMADNAVTAVSGLDRPHGIAFHKGYAYIAETGSVSRFRVDRKSHRFLEKEVIVPDLPEKGGGHLTRTIAFGPDGKMYVSVGSSCNVCEERNRRRAAILRFDPDGTNPEIHAEGLR</sequence>
<name>A0A0F9FK70_9ZZZZ</name>
<accession>A0A0F9FK70</accession>
<feature type="domain" description="DUF7133" evidence="1">
    <location>
        <begin position="27"/>
        <end position="188"/>
    </location>
</feature>
<dbReference type="AlphaFoldDB" id="A0A0F9FK70"/>
<dbReference type="Gene3D" id="2.120.10.30">
    <property type="entry name" value="TolB, C-terminal domain"/>
    <property type="match status" value="1"/>
</dbReference>
<dbReference type="InterPro" id="IPR011041">
    <property type="entry name" value="Quinoprot_gluc/sorb_DH_b-prop"/>
</dbReference>
<evidence type="ECO:0000259" key="1">
    <source>
        <dbReference type="Pfam" id="PF23500"/>
    </source>
</evidence>
<proteinExistence type="predicted"/>
<dbReference type="SUPFAM" id="SSF50952">
    <property type="entry name" value="Soluble quinoprotein glucose dehydrogenase"/>
    <property type="match status" value="1"/>
</dbReference>
<feature type="non-terminal residue" evidence="2">
    <location>
        <position position="195"/>
    </location>
</feature>
<evidence type="ECO:0000313" key="2">
    <source>
        <dbReference type="EMBL" id="KKL51467.1"/>
    </source>
</evidence>
<organism evidence="2">
    <name type="scientific">marine sediment metagenome</name>
    <dbReference type="NCBI Taxonomy" id="412755"/>
    <lineage>
        <taxon>unclassified sequences</taxon>
        <taxon>metagenomes</taxon>
        <taxon>ecological metagenomes</taxon>
    </lineage>
</organism>
<dbReference type="Pfam" id="PF23500">
    <property type="entry name" value="DUF7133"/>
    <property type="match status" value="1"/>
</dbReference>
<protein>
    <recommendedName>
        <fullName evidence="1">DUF7133 domain-containing protein</fullName>
    </recommendedName>
</protein>
<dbReference type="InterPro" id="IPR011042">
    <property type="entry name" value="6-blade_b-propeller_TolB-like"/>
</dbReference>
<gene>
    <name evidence="2" type="ORF">LCGC14_2295190</name>
</gene>